<dbReference type="InterPro" id="IPR036388">
    <property type="entry name" value="WH-like_DNA-bd_sf"/>
</dbReference>
<dbReference type="PROSITE" id="PS50949">
    <property type="entry name" value="HTH_GNTR"/>
    <property type="match status" value="1"/>
</dbReference>
<dbReference type="InterPro" id="IPR000524">
    <property type="entry name" value="Tscrpt_reg_HTH_GntR"/>
</dbReference>
<dbReference type="InterPro" id="IPR008920">
    <property type="entry name" value="TF_FadR/GntR_C"/>
</dbReference>
<dbReference type="AlphaFoldDB" id="A0A1H5F4B7"/>
<evidence type="ECO:0000256" key="1">
    <source>
        <dbReference type="ARBA" id="ARBA00023015"/>
    </source>
</evidence>
<dbReference type="PANTHER" id="PTHR43537:SF24">
    <property type="entry name" value="GLUCONATE OPERON TRANSCRIPTIONAL REPRESSOR"/>
    <property type="match status" value="1"/>
</dbReference>
<dbReference type="GO" id="GO:0003677">
    <property type="term" value="F:DNA binding"/>
    <property type="evidence" value="ECO:0007669"/>
    <property type="project" value="UniProtKB-KW"/>
</dbReference>
<gene>
    <name evidence="6" type="ORF">SAMN05444171_5865</name>
</gene>
<dbReference type="Pfam" id="PF00392">
    <property type="entry name" value="GntR"/>
    <property type="match status" value="1"/>
</dbReference>
<evidence type="ECO:0000259" key="5">
    <source>
        <dbReference type="PROSITE" id="PS50949"/>
    </source>
</evidence>
<dbReference type="PRINTS" id="PR00035">
    <property type="entry name" value="HTHGNTR"/>
</dbReference>
<keyword evidence="1" id="KW-0805">Transcription regulation</keyword>
<evidence type="ECO:0000256" key="2">
    <source>
        <dbReference type="ARBA" id="ARBA00023125"/>
    </source>
</evidence>
<dbReference type="OrthoDB" id="7846328at2"/>
<dbReference type="PANTHER" id="PTHR43537">
    <property type="entry name" value="TRANSCRIPTIONAL REGULATOR, GNTR FAMILY"/>
    <property type="match status" value="1"/>
</dbReference>
<dbReference type="GO" id="GO:0003700">
    <property type="term" value="F:DNA-binding transcription factor activity"/>
    <property type="evidence" value="ECO:0007669"/>
    <property type="project" value="InterPro"/>
</dbReference>
<evidence type="ECO:0000256" key="3">
    <source>
        <dbReference type="ARBA" id="ARBA00023163"/>
    </source>
</evidence>
<organism evidence="6 7">
    <name type="scientific">Bradyrhizobium lablabi</name>
    <dbReference type="NCBI Taxonomy" id="722472"/>
    <lineage>
        <taxon>Bacteria</taxon>
        <taxon>Pseudomonadati</taxon>
        <taxon>Pseudomonadota</taxon>
        <taxon>Alphaproteobacteria</taxon>
        <taxon>Hyphomicrobiales</taxon>
        <taxon>Nitrobacteraceae</taxon>
        <taxon>Bradyrhizobium</taxon>
    </lineage>
</organism>
<evidence type="ECO:0000313" key="6">
    <source>
        <dbReference type="EMBL" id="SED98212.1"/>
    </source>
</evidence>
<dbReference type="Proteomes" id="UP000183208">
    <property type="component" value="Unassembled WGS sequence"/>
</dbReference>
<accession>A0A1H5F4B7</accession>
<feature type="compositionally biased region" description="Basic residues" evidence="4">
    <location>
        <begin position="261"/>
        <end position="273"/>
    </location>
</feature>
<dbReference type="SMART" id="SM00345">
    <property type="entry name" value="HTH_GNTR"/>
    <property type="match status" value="1"/>
</dbReference>
<dbReference type="RefSeq" id="WP_074826411.1">
    <property type="nucleotide sequence ID" value="NZ_FNTI01000001.1"/>
</dbReference>
<feature type="region of interest" description="Disordered" evidence="4">
    <location>
        <begin position="237"/>
        <end position="290"/>
    </location>
</feature>
<evidence type="ECO:0000256" key="4">
    <source>
        <dbReference type="SAM" id="MobiDB-lite"/>
    </source>
</evidence>
<dbReference type="SUPFAM" id="SSF46785">
    <property type="entry name" value="Winged helix' DNA-binding domain"/>
    <property type="match status" value="1"/>
</dbReference>
<reference evidence="6 7" key="1">
    <citation type="submission" date="2016-10" db="EMBL/GenBank/DDBJ databases">
        <authorList>
            <person name="de Groot N.N."/>
        </authorList>
    </citation>
    <scope>NUCLEOTIDE SEQUENCE [LARGE SCALE GENOMIC DNA]</scope>
    <source>
        <strain evidence="6 7">GAS522</strain>
    </source>
</reference>
<keyword evidence="2 6" id="KW-0238">DNA-binding</keyword>
<dbReference type="EMBL" id="FNTI01000001">
    <property type="protein sequence ID" value="SED98212.1"/>
    <property type="molecule type" value="Genomic_DNA"/>
</dbReference>
<feature type="domain" description="HTH gntR-type" evidence="5">
    <location>
        <begin position="17"/>
        <end position="84"/>
    </location>
</feature>
<dbReference type="SUPFAM" id="SSF48008">
    <property type="entry name" value="GntR ligand-binding domain-like"/>
    <property type="match status" value="1"/>
</dbReference>
<protein>
    <submittedName>
        <fullName evidence="6">DNA-binding transcriptional regulator, GntR family</fullName>
    </submittedName>
</protein>
<dbReference type="Pfam" id="PF07729">
    <property type="entry name" value="FCD"/>
    <property type="match status" value="1"/>
</dbReference>
<dbReference type="InterPro" id="IPR011711">
    <property type="entry name" value="GntR_C"/>
</dbReference>
<sequence length="290" mass="31512">MALTTGLPKRRLGEDHSSLHDRVVTELRQAILSGRLKPGERLVEGRLADELGVSRNPVREAIRALASEGLIEVTARRGAAVATMTEQEARETIEVRALLEGHNARLAARRQDKLIIKRIETVLNKGTAAVTARRFEQLFDLNQQFHRELAAAGQNTVLGDIMQKLRERTAMLFSPMNPARQARNWNEHAAILRAIIEGDERAAATLASEHVMRAGMDFLVGLHAEGEIPLFPLAETGGSSREVSQAPSLALGASQQELSAGHKRTAGKGRPTSRKPNSADKAKAGIRGAS</sequence>
<dbReference type="InterPro" id="IPR036390">
    <property type="entry name" value="WH_DNA-bd_sf"/>
</dbReference>
<name>A0A1H5F4B7_9BRAD</name>
<keyword evidence="3" id="KW-0804">Transcription</keyword>
<proteinExistence type="predicted"/>
<dbReference type="Gene3D" id="1.10.10.10">
    <property type="entry name" value="Winged helix-like DNA-binding domain superfamily/Winged helix DNA-binding domain"/>
    <property type="match status" value="1"/>
</dbReference>
<dbReference type="SMART" id="SM00895">
    <property type="entry name" value="FCD"/>
    <property type="match status" value="1"/>
</dbReference>
<dbReference type="Gene3D" id="1.20.120.530">
    <property type="entry name" value="GntR ligand-binding domain-like"/>
    <property type="match status" value="1"/>
</dbReference>
<feature type="compositionally biased region" description="Polar residues" evidence="4">
    <location>
        <begin position="237"/>
        <end position="258"/>
    </location>
</feature>
<evidence type="ECO:0000313" key="7">
    <source>
        <dbReference type="Proteomes" id="UP000183208"/>
    </source>
</evidence>
<dbReference type="CDD" id="cd07377">
    <property type="entry name" value="WHTH_GntR"/>
    <property type="match status" value="1"/>
</dbReference>